<dbReference type="KEGG" id="ccin:107263505"/>
<dbReference type="AlphaFoldDB" id="A0AAJ7BIM1"/>
<keyword evidence="2" id="KW-0479">Metal-binding</keyword>
<gene>
    <name evidence="6" type="primary">LOC107263505</name>
</gene>
<evidence type="ECO:0000313" key="5">
    <source>
        <dbReference type="Proteomes" id="UP000694920"/>
    </source>
</evidence>
<evidence type="ECO:0000256" key="4">
    <source>
        <dbReference type="ARBA" id="ARBA00038356"/>
    </source>
</evidence>
<protein>
    <submittedName>
        <fullName evidence="6">Phytanoyl-CoA dioxygenase domain-containing protein 1 homolog</fullName>
    </submittedName>
</protein>
<dbReference type="GeneID" id="107263505"/>
<dbReference type="RefSeq" id="XP_015586281.1">
    <property type="nucleotide sequence ID" value="XM_015730795.2"/>
</dbReference>
<keyword evidence="6" id="KW-0560">Oxidoreductase</keyword>
<dbReference type="GO" id="GO:0051213">
    <property type="term" value="F:dioxygenase activity"/>
    <property type="evidence" value="ECO:0007669"/>
    <property type="project" value="UniProtKB-KW"/>
</dbReference>
<accession>A0AAJ7BIM1</accession>
<dbReference type="Proteomes" id="UP000694920">
    <property type="component" value="Unplaced"/>
</dbReference>
<dbReference type="PANTHER" id="PTHR20883">
    <property type="entry name" value="PHYTANOYL-COA DIOXYGENASE DOMAIN CONTAINING 1"/>
    <property type="match status" value="1"/>
</dbReference>
<dbReference type="InterPro" id="IPR008775">
    <property type="entry name" value="Phytyl_CoA_dOase-like"/>
</dbReference>
<comment type="similarity">
    <text evidence="4">Belongs to the PhyH family. PHYHD1 subfamily.</text>
</comment>
<keyword evidence="5" id="KW-1185">Reference proteome</keyword>
<comment type="cofactor">
    <cofactor evidence="1">
        <name>Fe cation</name>
        <dbReference type="ChEBI" id="CHEBI:24875"/>
    </cofactor>
</comment>
<evidence type="ECO:0000256" key="3">
    <source>
        <dbReference type="ARBA" id="ARBA00023004"/>
    </source>
</evidence>
<proteinExistence type="inferred from homology"/>
<organism evidence="5 6">
    <name type="scientific">Cephus cinctus</name>
    <name type="common">Wheat stem sawfly</name>
    <dbReference type="NCBI Taxonomy" id="211228"/>
    <lineage>
        <taxon>Eukaryota</taxon>
        <taxon>Metazoa</taxon>
        <taxon>Ecdysozoa</taxon>
        <taxon>Arthropoda</taxon>
        <taxon>Hexapoda</taxon>
        <taxon>Insecta</taxon>
        <taxon>Pterygota</taxon>
        <taxon>Neoptera</taxon>
        <taxon>Endopterygota</taxon>
        <taxon>Hymenoptera</taxon>
        <taxon>Cephoidea</taxon>
        <taxon>Cephidae</taxon>
        <taxon>Cephus</taxon>
    </lineage>
</organism>
<dbReference type="SUPFAM" id="SSF51197">
    <property type="entry name" value="Clavaminate synthase-like"/>
    <property type="match status" value="1"/>
</dbReference>
<evidence type="ECO:0000256" key="2">
    <source>
        <dbReference type="ARBA" id="ARBA00022723"/>
    </source>
</evidence>
<dbReference type="PANTHER" id="PTHR20883:SF15">
    <property type="entry name" value="PHYTANOYL-COA DIOXYGENASE DOMAIN-CONTAINING PROTEIN 1"/>
    <property type="match status" value="1"/>
</dbReference>
<sequence length="282" mass="32513">MKDILSQFQKDGYVVLQDFFNEQEVEELRSSGEEFTTNLPPENERKIFNAVEQPQSKDHYFLDSANNVSFFFEKEALDDDGKLKVHPRVSLNKVGHALHWLHPVFKKYTFDERVKEVAFQLNLQEPAICQSMYIYKNPGPGSEVITHQDATYLYTDPVNLVGFWIALEDATIENGCLSIAPGSHLSGIHRRYIRNKDPDSKELLIYDRAAPCYPTSNFRAVPVRKGTCILLHGQVVHFSISNKSEKSRHAYTFHVIETKNVTYSKDNWKQPPVEGFPLLYRN</sequence>
<dbReference type="Gene3D" id="2.60.120.620">
    <property type="entry name" value="q2cbj1_9rhob like domain"/>
    <property type="match status" value="1"/>
</dbReference>
<name>A0AAJ7BIM1_CEPCN</name>
<evidence type="ECO:0000313" key="6">
    <source>
        <dbReference type="RefSeq" id="XP_015586281.1"/>
    </source>
</evidence>
<keyword evidence="6" id="KW-0223">Dioxygenase</keyword>
<evidence type="ECO:0000256" key="1">
    <source>
        <dbReference type="ARBA" id="ARBA00001962"/>
    </source>
</evidence>
<reference evidence="6" key="1">
    <citation type="submission" date="2025-08" db="UniProtKB">
        <authorList>
            <consortium name="RefSeq"/>
        </authorList>
    </citation>
    <scope>IDENTIFICATION</scope>
</reference>
<dbReference type="GO" id="GO:0046872">
    <property type="term" value="F:metal ion binding"/>
    <property type="evidence" value="ECO:0007669"/>
    <property type="project" value="UniProtKB-KW"/>
</dbReference>
<dbReference type="CTD" id="254295"/>
<dbReference type="Pfam" id="PF05721">
    <property type="entry name" value="PhyH"/>
    <property type="match status" value="1"/>
</dbReference>
<keyword evidence="3" id="KW-0408">Iron</keyword>